<evidence type="ECO:0000313" key="2">
    <source>
        <dbReference type="EMBL" id="KAF2635311.1"/>
    </source>
</evidence>
<evidence type="ECO:0000256" key="1">
    <source>
        <dbReference type="SAM" id="Phobius"/>
    </source>
</evidence>
<reference evidence="2" key="1">
    <citation type="journal article" date="2020" name="Stud. Mycol.">
        <title>101 Dothideomycetes genomes: a test case for predicting lifestyles and emergence of pathogens.</title>
        <authorList>
            <person name="Haridas S."/>
            <person name="Albert R."/>
            <person name="Binder M."/>
            <person name="Bloem J."/>
            <person name="Labutti K."/>
            <person name="Salamov A."/>
            <person name="Andreopoulos B."/>
            <person name="Baker S."/>
            <person name="Barry K."/>
            <person name="Bills G."/>
            <person name="Bluhm B."/>
            <person name="Cannon C."/>
            <person name="Castanera R."/>
            <person name="Culley D."/>
            <person name="Daum C."/>
            <person name="Ezra D."/>
            <person name="Gonzalez J."/>
            <person name="Henrissat B."/>
            <person name="Kuo A."/>
            <person name="Liang C."/>
            <person name="Lipzen A."/>
            <person name="Lutzoni F."/>
            <person name="Magnuson J."/>
            <person name="Mondo S."/>
            <person name="Nolan M."/>
            <person name="Ohm R."/>
            <person name="Pangilinan J."/>
            <person name="Park H.-J."/>
            <person name="Ramirez L."/>
            <person name="Alfaro M."/>
            <person name="Sun H."/>
            <person name="Tritt A."/>
            <person name="Yoshinaga Y."/>
            <person name="Zwiers L.-H."/>
            <person name="Turgeon B."/>
            <person name="Goodwin S."/>
            <person name="Spatafora J."/>
            <person name="Crous P."/>
            <person name="Grigoriev I."/>
        </authorList>
    </citation>
    <scope>NUCLEOTIDE SEQUENCE</scope>
    <source>
        <strain evidence="2">CBS 473.64</strain>
    </source>
</reference>
<keyword evidence="3" id="KW-1185">Reference proteome</keyword>
<dbReference type="EMBL" id="MU006808">
    <property type="protein sequence ID" value="KAF2635311.1"/>
    <property type="molecule type" value="Genomic_DNA"/>
</dbReference>
<keyword evidence="1" id="KW-1133">Transmembrane helix</keyword>
<organism evidence="2 3">
    <name type="scientific">Massarina eburnea CBS 473.64</name>
    <dbReference type="NCBI Taxonomy" id="1395130"/>
    <lineage>
        <taxon>Eukaryota</taxon>
        <taxon>Fungi</taxon>
        <taxon>Dikarya</taxon>
        <taxon>Ascomycota</taxon>
        <taxon>Pezizomycotina</taxon>
        <taxon>Dothideomycetes</taxon>
        <taxon>Pleosporomycetidae</taxon>
        <taxon>Pleosporales</taxon>
        <taxon>Massarineae</taxon>
        <taxon>Massarinaceae</taxon>
        <taxon>Massarina</taxon>
    </lineage>
</organism>
<keyword evidence="1" id="KW-0472">Membrane</keyword>
<gene>
    <name evidence="2" type="ORF">P280DRAFT_195795</name>
</gene>
<accession>A0A6A6RLG0</accession>
<evidence type="ECO:0000313" key="3">
    <source>
        <dbReference type="Proteomes" id="UP000799753"/>
    </source>
</evidence>
<keyword evidence="1" id="KW-0812">Transmembrane</keyword>
<protein>
    <submittedName>
        <fullName evidence="2">Uncharacterized protein</fullName>
    </submittedName>
</protein>
<sequence>MVQHTHTHTHMVCPRTLPMYACTCTCVGDLLLVSVCYVRAESVSVYSSCLRPNHKRRPKPPMEQHQRSVVWPRCSRCHTCYSRFQSSIYGLGWRTFSGWIASRGFFCLFFFDLLRTFCYLYLRGGFFLWGGGWD</sequence>
<feature type="transmembrane region" description="Helical" evidence="1">
    <location>
        <begin position="104"/>
        <end position="122"/>
    </location>
</feature>
<proteinExistence type="predicted"/>
<dbReference type="AlphaFoldDB" id="A0A6A6RLG0"/>
<name>A0A6A6RLG0_9PLEO</name>
<dbReference type="Proteomes" id="UP000799753">
    <property type="component" value="Unassembled WGS sequence"/>
</dbReference>